<dbReference type="InterPro" id="IPR036291">
    <property type="entry name" value="NAD(P)-bd_dom_sf"/>
</dbReference>
<evidence type="ECO:0000313" key="5">
    <source>
        <dbReference type="EMBL" id="MDY0748101.1"/>
    </source>
</evidence>
<dbReference type="PRINTS" id="PR00081">
    <property type="entry name" value="GDHRDH"/>
</dbReference>
<reference evidence="5 6" key="1">
    <citation type="submission" date="2023-11" db="EMBL/GenBank/DDBJ databases">
        <title>Paucibacter sp. nov., isolated from fresh soil in Korea.</title>
        <authorList>
            <person name="Le N.T.T."/>
        </authorList>
    </citation>
    <scope>NUCLEOTIDE SEQUENCE [LARGE SCALE GENOMIC DNA]</scope>
    <source>
        <strain evidence="5 6">R3-3</strain>
    </source>
</reference>
<protein>
    <submittedName>
        <fullName evidence="5">SDR family NAD(P)-dependent oxidoreductase</fullName>
    </submittedName>
</protein>
<comment type="similarity">
    <text evidence="1 3">Belongs to the short-chain dehydrogenases/reductases (SDR) family.</text>
</comment>
<dbReference type="PANTHER" id="PTHR44169:SF6">
    <property type="entry name" value="NADPH-DEPENDENT 1-ACYLDIHYDROXYACETONE PHOSPHATE REDUCTASE"/>
    <property type="match status" value="1"/>
</dbReference>
<dbReference type="PRINTS" id="PR00080">
    <property type="entry name" value="SDRFAMILY"/>
</dbReference>
<evidence type="ECO:0000259" key="4">
    <source>
        <dbReference type="SMART" id="SM00822"/>
    </source>
</evidence>
<dbReference type="EMBL" id="JAXCLA010000009">
    <property type="protein sequence ID" value="MDY0748101.1"/>
    <property type="molecule type" value="Genomic_DNA"/>
</dbReference>
<organism evidence="5 6">
    <name type="scientific">Roseateles agri</name>
    <dbReference type="NCBI Taxonomy" id="3098619"/>
    <lineage>
        <taxon>Bacteria</taxon>
        <taxon>Pseudomonadati</taxon>
        <taxon>Pseudomonadota</taxon>
        <taxon>Betaproteobacteria</taxon>
        <taxon>Burkholderiales</taxon>
        <taxon>Sphaerotilaceae</taxon>
        <taxon>Roseateles</taxon>
    </lineage>
</organism>
<dbReference type="InterPro" id="IPR020904">
    <property type="entry name" value="Sc_DH/Rdtase_CS"/>
</dbReference>
<proteinExistence type="inferred from homology"/>
<dbReference type="PROSITE" id="PS00061">
    <property type="entry name" value="ADH_SHORT"/>
    <property type="match status" value="1"/>
</dbReference>
<dbReference type="Pfam" id="PF00106">
    <property type="entry name" value="adh_short"/>
    <property type="match status" value="1"/>
</dbReference>
<dbReference type="Proteomes" id="UP001285263">
    <property type="component" value="Unassembled WGS sequence"/>
</dbReference>
<accession>A0ABU5DP65</accession>
<dbReference type="Gene3D" id="3.40.50.720">
    <property type="entry name" value="NAD(P)-binding Rossmann-like Domain"/>
    <property type="match status" value="1"/>
</dbReference>
<evidence type="ECO:0000313" key="6">
    <source>
        <dbReference type="Proteomes" id="UP001285263"/>
    </source>
</evidence>
<evidence type="ECO:0000256" key="1">
    <source>
        <dbReference type="ARBA" id="ARBA00006484"/>
    </source>
</evidence>
<name>A0ABU5DP65_9BURK</name>
<sequence>MTLSDKVILVTGANRGIGAAIVREILKTGVAKIYAAARTLATLPSFTDSRVVPLQLDINDDASVRAAAAVAKDVDVLINNAGSLAFGDYISSEWRTFEDDMQTNFFGTLRVLRAFTPQFISRKSGTIANISSVVGLSAIPVMAGYSASKAALHSLTQSLRGSMEKHNITVLGIYPGPIETELSTPVPYPDKATPEHAAINIVKGIVEGQTYIFPDPMAQQAEQLWSTDNRKLEHRTLHLGS</sequence>
<comment type="caution">
    <text evidence="5">The sequence shown here is derived from an EMBL/GenBank/DDBJ whole genome shotgun (WGS) entry which is preliminary data.</text>
</comment>
<evidence type="ECO:0000256" key="3">
    <source>
        <dbReference type="RuleBase" id="RU000363"/>
    </source>
</evidence>
<keyword evidence="6" id="KW-1185">Reference proteome</keyword>
<evidence type="ECO:0000256" key="2">
    <source>
        <dbReference type="ARBA" id="ARBA00023002"/>
    </source>
</evidence>
<dbReference type="RefSeq" id="WP_320426064.1">
    <property type="nucleotide sequence ID" value="NZ_JAXCLA010000009.1"/>
</dbReference>
<dbReference type="InterPro" id="IPR057326">
    <property type="entry name" value="KR_dom"/>
</dbReference>
<dbReference type="PANTHER" id="PTHR44169">
    <property type="entry name" value="NADPH-DEPENDENT 1-ACYLDIHYDROXYACETONE PHOSPHATE REDUCTASE"/>
    <property type="match status" value="1"/>
</dbReference>
<dbReference type="InterPro" id="IPR002347">
    <property type="entry name" value="SDR_fam"/>
</dbReference>
<keyword evidence="2" id="KW-0560">Oxidoreductase</keyword>
<dbReference type="SMART" id="SM00822">
    <property type="entry name" value="PKS_KR"/>
    <property type="match status" value="1"/>
</dbReference>
<dbReference type="SUPFAM" id="SSF51735">
    <property type="entry name" value="NAD(P)-binding Rossmann-fold domains"/>
    <property type="match status" value="1"/>
</dbReference>
<feature type="domain" description="Ketoreductase" evidence="4">
    <location>
        <begin position="6"/>
        <end position="180"/>
    </location>
</feature>
<gene>
    <name evidence="5" type="ORF">SNE35_26610</name>
</gene>